<dbReference type="GO" id="GO:0008270">
    <property type="term" value="F:zinc ion binding"/>
    <property type="evidence" value="ECO:0007669"/>
    <property type="project" value="UniProtKB-KW"/>
</dbReference>
<evidence type="ECO:0000256" key="1">
    <source>
        <dbReference type="ARBA" id="ARBA00004123"/>
    </source>
</evidence>
<proteinExistence type="predicted"/>
<dbReference type="InterPro" id="IPR036957">
    <property type="entry name" value="Znf_PARP_sf"/>
</dbReference>
<evidence type="ECO:0000313" key="10">
    <source>
        <dbReference type="Proteomes" id="UP001224775"/>
    </source>
</evidence>
<keyword evidence="10" id="KW-1185">Reference proteome</keyword>
<dbReference type="PROSITE" id="PS50064">
    <property type="entry name" value="ZF_PARP_2"/>
    <property type="match status" value="1"/>
</dbReference>
<evidence type="ECO:0000259" key="8">
    <source>
        <dbReference type="PROSITE" id="PS50064"/>
    </source>
</evidence>
<dbReference type="EMBL" id="JATAAI010000034">
    <property type="protein sequence ID" value="KAK1735282.1"/>
    <property type="molecule type" value="Genomic_DNA"/>
</dbReference>
<evidence type="ECO:0000256" key="4">
    <source>
        <dbReference type="ARBA" id="ARBA00022801"/>
    </source>
</evidence>
<keyword evidence="6" id="KW-0539">Nucleus</keyword>
<comment type="caution">
    <text evidence="9">The sequence shown here is derived from an EMBL/GenBank/DDBJ whole genome shotgun (WGS) entry which is preliminary data.</text>
</comment>
<dbReference type="InterPro" id="IPR001510">
    <property type="entry name" value="Znf_PARP"/>
</dbReference>
<dbReference type="SMART" id="SM00910">
    <property type="entry name" value="HIRAN"/>
    <property type="match status" value="1"/>
</dbReference>
<evidence type="ECO:0000313" key="9">
    <source>
        <dbReference type="EMBL" id="KAK1735282.1"/>
    </source>
</evidence>
<dbReference type="GO" id="GO:0016818">
    <property type="term" value="F:hydrolase activity, acting on acid anhydrides, in phosphorus-containing anhydrides"/>
    <property type="evidence" value="ECO:0007669"/>
    <property type="project" value="InterPro"/>
</dbReference>
<feature type="domain" description="PARP-type" evidence="8">
    <location>
        <begin position="2"/>
        <end position="75"/>
    </location>
</feature>
<evidence type="ECO:0000256" key="2">
    <source>
        <dbReference type="ARBA" id="ARBA00022723"/>
    </source>
</evidence>
<gene>
    <name evidence="9" type="ORF">QTG54_013896</name>
</gene>
<name>A0AAD9D658_9STRA</name>
<dbReference type="AlphaFoldDB" id="A0AAD9D658"/>
<dbReference type="GO" id="GO:0005634">
    <property type="term" value="C:nucleus"/>
    <property type="evidence" value="ECO:0007669"/>
    <property type="project" value="UniProtKB-SubCell"/>
</dbReference>
<evidence type="ECO:0000256" key="7">
    <source>
        <dbReference type="SAM" id="MobiDB-lite"/>
    </source>
</evidence>
<keyword evidence="2" id="KW-0479">Metal-binding</keyword>
<protein>
    <recommendedName>
        <fullName evidence="8">PARP-type domain-containing protein</fullName>
    </recommendedName>
</protein>
<sequence>MVSIEYSPNARARCQGCRDKIQKGSIRICAKSGAPMSRNGGYTNQYHHAQCYRNRKDLTTLWGFRNLAKEDQKRFMTEEQKRQNFPGDYAAAAAAAASSAGGLEKRDANVAECTELNVVAKKQKKDIAAVKKMKAREIADAKRLAEEERQRTLAAERAERQRQLEEEKRRQEEEERQLRMRDDVFSITGLKYGEAKASCGEKVTLLREPENEYDANAVKVVNGYRQLVGRIEKDKAATLSSKMKQMQEDYQSQNFKLFAEGTIVSAGDDYQQLVKVDFKKIPTKPNTAIINPYAKSTK</sequence>
<reference evidence="9" key="1">
    <citation type="submission" date="2023-06" db="EMBL/GenBank/DDBJ databases">
        <title>Survivors Of The Sea: Transcriptome response of Skeletonema marinoi to long-term dormancy.</title>
        <authorList>
            <person name="Pinder M.I.M."/>
            <person name="Kourtchenko O."/>
            <person name="Robertson E.K."/>
            <person name="Larsson T."/>
            <person name="Maumus F."/>
            <person name="Osuna-Cruz C.M."/>
            <person name="Vancaester E."/>
            <person name="Stenow R."/>
            <person name="Vandepoele K."/>
            <person name="Ploug H."/>
            <person name="Bruchert V."/>
            <person name="Godhe A."/>
            <person name="Topel M."/>
        </authorList>
    </citation>
    <scope>NUCLEOTIDE SEQUENCE</scope>
    <source>
        <strain evidence="9">R05AC</strain>
    </source>
</reference>
<organism evidence="9 10">
    <name type="scientific">Skeletonema marinoi</name>
    <dbReference type="NCBI Taxonomy" id="267567"/>
    <lineage>
        <taxon>Eukaryota</taxon>
        <taxon>Sar</taxon>
        <taxon>Stramenopiles</taxon>
        <taxon>Ochrophyta</taxon>
        <taxon>Bacillariophyta</taxon>
        <taxon>Coscinodiscophyceae</taxon>
        <taxon>Thalassiosirophycidae</taxon>
        <taxon>Thalassiosirales</taxon>
        <taxon>Skeletonemataceae</taxon>
        <taxon>Skeletonema</taxon>
        <taxon>Skeletonema marinoi-dohrnii complex</taxon>
    </lineage>
</organism>
<keyword evidence="5" id="KW-0862">Zinc</keyword>
<dbReference type="GO" id="GO:0003677">
    <property type="term" value="F:DNA binding"/>
    <property type="evidence" value="ECO:0007669"/>
    <property type="project" value="InterPro"/>
</dbReference>
<keyword evidence="4" id="KW-0378">Hydrolase</keyword>
<dbReference type="InterPro" id="IPR014905">
    <property type="entry name" value="HIRAN"/>
</dbReference>
<dbReference type="SUPFAM" id="SSF57716">
    <property type="entry name" value="Glucocorticoid receptor-like (DNA-binding domain)"/>
    <property type="match status" value="1"/>
</dbReference>
<dbReference type="Gene3D" id="3.30.1740.10">
    <property type="entry name" value="Zinc finger, PARP-type"/>
    <property type="match status" value="1"/>
</dbReference>
<dbReference type="Proteomes" id="UP001224775">
    <property type="component" value="Unassembled WGS sequence"/>
</dbReference>
<dbReference type="Gene3D" id="3.30.70.2330">
    <property type="match status" value="1"/>
</dbReference>
<dbReference type="Pfam" id="PF08797">
    <property type="entry name" value="HIRAN"/>
    <property type="match status" value="1"/>
</dbReference>
<comment type="subcellular location">
    <subcellularLocation>
        <location evidence="1">Nucleus</location>
    </subcellularLocation>
</comment>
<evidence type="ECO:0000256" key="5">
    <source>
        <dbReference type="ARBA" id="ARBA00022833"/>
    </source>
</evidence>
<dbReference type="SMART" id="SM01336">
    <property type="entry name" value="zf-PARP"/>
    <property type="match status" value="1"/>
</dbReference>
<feature type="region of interest" description="Disordered" evidence="7">
    <location>
        <begin position="156"/>
        <end position="176"/>
    </location>
</feature>
<accession>A0AAD9D658</accession>
<evidence type="ECO:0000256" key="6">
    <source>
        <dbReference type="ARBA" id="ARBA00023242"/>
    </source>
</evidence>
<dbReference type="Pfam" id="PF00645">
    <property type="entry name" value="zf-PARP"/>
    <property type="match status" value="1"/>
</dbReference>
<evidence type="ECO:0000256" key="3">
    <source>
        <dbReference type="ARBA" id="ARBA00022771"/>
    </source>
</evidence>
<keyword evidence="3" id="KW-0863">Zinc-finger</keyword>